<keyword evidence="1" id="KW-0732">Signal</keyword>
<accession>A0ABZ1FBT9</accession>
<dbReference type="Proteomes" id="UP001344251">
    <property type="component" value="Chromosome"/>
</dbReference>
<keyword evidence="3" id="KW-1185">Reference proteome</keyword>
<evidence type="ECO:0000313" key="2">
    <source>
        <dbReference type="EMBL" id="WSB67807.1"/>
    </source>
</evidence>
<dbReference type="EMBL" id="CP109106">
    <property type="protein sequence ID" value="WSB67807.1"/>
    <property type="molecule type" value="Genomic_DNA"/>
</dbReference>
<proteinExistence type="predicted"/>
<gene>
    <name evidence="2" type="ORF">OG863_07450</name>
</gene>
<feature type="chain" id="PRO_5045467145" description="Endonuclease" evidence="1">
    <location>
        <begin position="32"/>
        <end position="51"/>
    </location>
</feature>
<organism evidence="2 3">
    <name type="scientific">Streptomyces decoyicus</name>
    <dbReference type="NCBI Taxonomy" id="249567"/>
    <lineage>
        <taxon>Bacteria</taxon>
        <taxon>Bacillati</taxon>
        <taxon>Actinomycetota</taxon>
        <taxon>Actinomycetes</taxon>
        <taxon>Kitasatosporales</taxon>
        <taxon>Streptomycetaceae</taxon>
        <taxon>Streptomyces</taxon>
    </lineage>
</organism>
<protein>
    <recommendedName>
        <fullName evidence="4">Endonuclease</fullName>
    </recommendedName>
</protein>
<feature type="signal peptide" evidence="1">
    <location>
        <begin position="1"/>
        <end position="31"/>
    </location>
</feature>
<evidence type="ECO:0000256" key="1">
    <source>
        <dbReference type="SAM" id="SignalP"/>
    </source>
</evidence>
<name>A0ABZ1FBT9_9ACTN</name>
<reference evidence="2 3" key="1">
    <citation type="submission" date="2022-10" db="EMBL/GenBank/DDBJ databases">
        <title>The complete genomes of actinobacterial strains from the NBC collection.</title>
        <authorList>
            <person name="Joergensen T.S."/>
            <person name="Alvarez Arevalo M."/>
            <person name="Sterndorff E.B."/>
            <person name="Faurdal D."/>
            <person name="Vuksanovic O."/>
            <person name="Mourched A.-S."/>
            <person name="Charusanti P."/>
            <person name="Shaw S."/>
            <person name="Blin K."/>
            <person name="Weber T."/>
        </authorList>
    </citation>
    <scope>NUCLEOTIDE SEQUENCE [LARGE SCALE GENOMIC DNA]</scope>
    <source>
        <strain evidence="2 3">NBC 01774</strain>
    </source>
</reference>
<evidence type="ECO:0008006" key="4">
    <source>
        <dbReference type="Google" id="ProtNLM"/>
    </source>
</evidence>
<sequence length="51" mass="5193">MPHSALRTSRIAVLATALAAVTVTVAPSASAADSPRLKVLSYNVFLIGNIG</sequence>
<dbReference type="RefSeq" id="WP_326617152.1">
    <property type="nucleotide sequence ID" value="NZ_CP109106.1"/>
</dbReference>
<evidence type="ECO:0000313" key="3">
    <source>
        <dbReference type="Proteomes" id="UP001344251"/>
    </source>
</evidence>